<gene>
    <name evidence="1" type="ORF">ROSMUCSMR3_04236</name>
</gene>
<geneLocation type="plasmid" evidence="2">
    <name>psmr3-2</name>
</geneLocation>
<dbReference type="Proteomes" id="UP000192273">
    <property type="component" value="Plasmid pSMR3-2"/>
</dbReference>
<protein>
    <recommendedName>
        <fullName evidence="3">Lipoprotein</fullName>
    </recommendedName>
</protein>
<keyword evidence="2" id="KW-1185">Reference proteome</keyword>
<accession>A0A1V0RVA7</accession>
<reference evidence="1 2" key="1">
    <citation type="submission" date="2017-03" db="EMBL/GenBank/DDBJ databases">
        <title>Genome Sequence of Roseovarius mucosus strain SMR3 Isolated from a culture of the Diatom Skeletonema marinoi.</title>
        <authorList>
            <person name="Topel M."/>
            <person name="Pinder M."/>
            <person name="Johansson O.N."/>
            <person name="Kourtchenko O."/>
            <person name="Godhe A."/>
            <person name="Clarke A.K."/>
        </authorList>
    </citation>
    <scope>NUCLEOTIDE SEQUENCE [LARGE SCALE GENOMIC DNA]</scope>
    <source>
        <strain evidence="1 2">SMR3</strain>
        <plasmid evidence="2">psmr3-2</plasmid>
    </source>
</reference>
<evidence type="ECO:0000313" key="1">
    <source>
        <dbReference type="EMBL" id="ARE85679.1"/>
    </source>
</evidence>
<proteinExistence type="predicted"/>
<organism evidence="1 2">
    <name type="scientific">Roseovarius mucosus</name>
    <dbReference type="NCBI Taxonomy" id="215743"/>
    <lineage>
        <taxon>Bacteria</taxon>
        <taxon>Pseudomonadati</taxon>
        <taxon>Pseudomonadota</taxon>
        <taxon>Alphaproteobacteria</taxon>
        <taxon>Rhodobacterales</taxon>
        <taxon>Roseobacteraceae</taxon>
        <taxon>Roseovarius</taxon>
    </lineage>
</organism>
<dbReference type="RefSeq" id="WP_087213779.1">
    <property type="nucleotide sequence ID" value="NZ_CP020476.1"/>
</dbReference>
<name>A0A1V0RVA7_9RHOB</name>
<evidence type="ECO:0008006" key="3">
    <source>
        <dbReference type="Google" id="ProtNLM"/>
    </source>
</evidence>
<dbReference type="AlphaFoldDB" id="A0A1V0RVA7"/>
<dbReference type="KEGG" id="rmm:ROSMUCSMR3_04236"/>
<sequence>MKFWPLTAIFLLSGCLDENIADHFVADGSVESLTVVASETQVFTCVVEIYRAPPAAGPPELAQNFEPWSINPLTERVHETAIEIRALGSADECWNNKTVTRMGRDLPS</sequence>
<dbReference type="PROSITE" id="PS51257">
    <property type="entry name" value="PROKAR_LIPOPROTEIN"/>
    <property type="match status" value="1"/>
</dbReference>
<dbReference type="OrthoDB" id="7776291at2"/>
<evidence type="ECO:0000313" key="2">
    <source>
        <dbReference type="Proteomes" id="UP000192273"/>
    </source>
</evidence>
<dbReference type="EMBL" id="CP020476">
    <property type="protein sequence ID" value="ARE85679.1"/>
    <property type="molecule type" value="Genomic_DNA"/>
</dbReference>
<keyword evidence="1" id="KW-0614">Plasmid</keyword>